<gene>
    <name evidence="2" type="ORF">AN218_12320</name>
</gene>
<dbReference type="Proteomes" id="UP000176005">
    <property type="component" value="Unassembled WGS sequence"/>
</dbReference>
<organism evidence="2 3">
    <name type="scientific">Streptomyces nanshensis</name>
    <dbReference type="NCBI Taxonomy" id="518642"/>
    <lineage>
        <taxon>Bacteria</taxon>
        <taxon>Bacillati</taxon>
        <taxon>Actinomycetota</taxon>
        <taxon>Actinomycetes</taxon>
        <taxon>Kitasatosporales</taxon>
        <taxon>Streptomycetaceae</taxon>
        <taxon>Streptomyces</taxon>
    </lineage>
</organism>
<protein>
    <submittedName>
        <fullName evidence="2">Uncharacterized protein</fullName>
    </submittedName>
</protein>
<evidence type="ECO:0000313" key="2">
    <source>
        <dbReference type="EMBL" id="OEV11562.1"/>
    </source>
</evidence>
<feature type="region of interest" description="Disordered" evidence="1">
    <location>
        <begin position="106"/>
        <end position="132"/>
    </location>
</feature>
<comment type="caution">
    <text evidence="2">The sequence shown here is derived from an EMBL/GenBank/DDBJ whole genome shotgun (WGS) entry which is preliminary data.</text>
</comment>
<reference evidence="2 3" key="1">
    <citation type="journal article" date="2016" name="Front. Microbiol.">
        <title>Comparative Genomics Analysis of Streptomyces Species Reveals Their Adaptation to the Marine Environment and Their Diversity at the Genomic Level.</title>
        <authorList>
            <person name="Tian X."/>
            <person name="Zhang Z."/>
            <person name="Yang T."/>
            <person name="Chen M."/>
            <person name="Li J."/>
            <person name="Chen F."/>
            <person name="Yang J."/>
            <person name="Li W."/>
            <person name="Zhang B."/>
            <person name="Zhang Z."/>
            <person name="Wu J."/>
            <person name="Zhang C."/>
            <person name="Long L."/>
            <person name="Xiao J."/>
        </authorList>
    </citation>
    <scope>NUCLEOTIDE SEQUENCE [LARGE SCALE GENOMIC DNA]</scope>
    <source>
        <strain evidence="2 3">SCSIO 10429</strain>
    </source>
</reference>
<evidence type="ECO:0000313" key="3">
    <source>
        <dbReference type="Proteomes" id="UP000176005"/>
    </source>
</evidence>
<dbReference type="AlphaFoldDB" id="A0A1E7L5U1"/>
<keyword evidence="3" id="KW-1185">Reference proteome</keyword>
<evidence type="ECO:0000256" key="1">
    <source>
        <dbReference type="SAM" id="MobiDB-lite"/>
    </source>
</evidence>
<sequence>LLDAWSYAAGTGGGAGGRGRIGPAALDELSREVADDAQDGPVHLARLVAAMETSAQATGGSLARVSDTPAVTRVCGGALHHLIEVLHGDGLRSATTWPAVWTAVRGCSSSPPSGPTGRHPSAPSAPRCGTGS</sequence>
<feature type="compositionally biased region" description="Low complexity" evidence="1">
    <location>
        <begin position="106"/>
        <end position="121"/>
    </location>
</feature>
<proteinExistence type="predicted"/>
<name>A0A1E7L5U1_9ACTN</name>
<dbReference type="EMBL" id="LJGW01000212">
    <property type="protein sequence ID" value="OEV11562.1"/>
    <property type="molecule type" value="Genomic_DNA"/>
</dbReference>
<feature type="non-terminal residue" evidence="2">
    <location>
        <position position="1"/>
    </location>
</feature>
<accession>A0A1E7L5U1</accession>